<sequence length="174" mass="19841">MTLWQIACLFGTANVNSANKQTAVKVFEKTGIWPINQEIFQDRYFSSSLATDIAIDEEAPRTPSAWPARIGTLEPMNAEPNQIDEERLLCSAWDTKIIISMPKNDFEQEFTTEEHSTDESDVVEADSKCLYCNELYSFSVEENIACQNCLKWSRNSCAEIDSDDYDTISIYEFC</sequence>
<evidence type="ECO:0000313" key="2">
    <source>
        <dbReference type="Proteomes" id="UP000801492"/>
    </source>
</evidence>
<accession>A0A8K0DD17</accession>
<dbReference type="AlphaFoldDB" id="A0A8K0DD17"/>
<dbReference type="EMBL" id="VTPC01001431">
    <property type="protein sequence ID" value="KAF2901984.1"/>
    <property type="molecule type" value="Genomic_DNA"/>
</dbReference>
<gene>
    <name evidence="1" type="ORF">ILUMI_04205</name>
</gene>
<organism evidence="1 2">
    <name type="scientific">Ignelater luminosus</name>
    <name type="common">Cucubano</name>
    <name type="synonym">Pyrophorus luminosus</name>
    <dbReference type="NCBI Taxonomy" id="2038154"/>
    <lineage>
        <taxon>Eukaryota</taxon>
        <taxon>Metazoa</taxon>
        <taxon>Ecdysozoa</taxon>
        <taxon>Arthropoda</taxon>
        <taxon>Hexapoda</taxon>
        <taxon>Insecta</taxon>
        <taxon>Pterygota</taxon>
        <taxon>Neoptera</taxon>
        <taxon>Endopterygota</taxon>
        <taxon>Coleoptera</taxon>
        <taxon>Polyphaga</taxon>
        <taxon>Elateriformia</taxon>
        <taxon>Elateroidea</taxon>
        <taxon>Elateridae</taxon>
        <taxon>Agrypninae</taxon>
        <taxon>Pyrophorini</taxon>
        <taxon>Ignelater</taxon>
    </lineage>
</organism>
<evidence type="ECO:0000313" key="1">
    <source>
        <dbReference type="EMBL" id="KAF2901984.1"/>
    </source>
</evidence>
<dbReference type="Proteomes" id="UP000801492">
    <property type="component" value="Unassembled WGS sequence"/>
</dbReference>
<name>A0A8K0DD17_IGNLU</name>
<comment type="caution">
    <text evidence="1">The sequence shown here is derived from an EMBL/GenBank/DDBJ whole genome shotgun (WGS) entry which is preliminary data.</text>
</comment>
<protein>
    <submittedName>
        <fullName evidence="1">Uncharacterized protein</fullName>
    </submittedName>
</protein>
<reference evidence="1" key="1">
    <citation type="submission" date="2019-08" db="EMBL/GenBank/DDBJ databases">
        <title>The genome of the North American firefly Photinus pyralis.</title>
        <authorList>
            <consortium name="Photinus pyralis genome working group"/>
            <person name="Fallon T.R."/>
            <person name="Sander Lower S.E."/>
            <person name="Weng J.-K."/>
        </authorList>
    </citation>
    <scope>NUCLEOTIDE SEQUENCE</scope>
    <source>
        <strain evidence="1">TRF0915ILg1</strain>
        <tissue evidence="1">Whole body</tissue>
    </source>
</reference>
<proteinExistence type="predicted"/>
<keyword evidence="2" id="KW-1185">Reference proteome</keyword>